<evidence type="ECO:0000259" key="2">
    <source>
        <dbReference type="Pfam" id="PF02698"/>
    </source>
</evidence>
<dbReference type="EMBL" id="HE804045">
    <property type="protein sequence ID" value="CCH28843.1"/>
    <property type="molecule type" value="Genomic_DNA"/>
</dbReference>
<dbReference type="STRING" id="1179773.BN6_15190"/>
<keyword evidence="1" id="KW-0472">Membrane</keyword>
<dbReference type="InterPro" id="IPR003848">
    <property type="entry name" value="DUF218"/>
</dbReference>
<dbReference type="PATRIC" id="fig|1179773.3.peg.1523"/>
<proteinExistence type="predicted"/>
<evidence type="ECO:0000313" key="3">
    <source>
        <dbReference type="EMBL" id="CCH28843.1"/>
    </source>
</evidence>
<organism evidence="3 4">
    <name type="scientific">Saccharothrix espanaensis (strain ATCC 51144 / DSM 44229 / JCM 9112 / NBRC 15066 / NRRL 15764)</name>
    <dbReference type="NCBI Taxonomy" id="1179773"/>
    <lineage>
        <taxon>Bacteria</taxon>
        <taxon>Bacillati</taxon>
        <taxon>Actinomycetota</taxon>
        <taxon>Actinomycetes</taxon>
        <taxon>Pseudonocardiales</taxon>
        <taxon>Pseudonocardiaceae</taxon>
        <taxon>Saccharothrix</taxon>
    </lineage>
</organism>
<evidence type="ECO:0000256" key="1">
    <source>
        <dbReference type="SAM" id="Phobius"/>
    </source>
</evidence>
<dbReference type="HOGENOM" id="CLU_051474_3_0_11"/>
<gene>
    <name evidence="3" type="ordered locus">BN6_15190</name>
</gene>
<dbReference type="Pfam" id="PF02698">
    <property type="entry name" value="DUF218"/>
    <property type="match status" value="1"/>
</dbReference>
<dbReference type="eggNOG" id="COG1434">
    <property type="taxonomic scope" value="Bacteria"/>
</dbReference>
<dbReference type="BioCyc" id="SESP1179773:BN6_RS07455-MONOMER"/>
<evidence type="ECO:0000313" key="4">
    <source>
        <dbReference type="Proteomes" id="UP000006281"/>
    </source>
</evidence>
<name>K0JX83_SACES</name>
<keyword evidence="4" id="KW-1185">Reference proteome</keyword>
<dbReference type="PANTHER" id="PTHR30336:SF20">
    <property type="entry name" value="DUF218 DOMAIN-CONTAINING PROTEIN"/>
    <property type="match status" value="1"/>
</dbReference>
<reference evidence="3 4" key="1">
    <citation type="journal article" date="2012" name="BMC Genomics">
        <title>Complete genome sequence of Saccharothrix espanaensis DSM 44229T and comparison to the other completely sequenced Pseudonocardiaceae.</title>
        <authorList>
            <person name="Strobel T."/>
            <person name="Al-Dilaimi A."/>
            <person name="Blom J."/>
            <person name="Gessner A."/>
            <person name="Kalinowski J."/>
            <person name="Luzhetska M."/>
            <person name="Puhler A."/>
            <person name="Szczepanowski R."/>
            <person name="Bechthold A."/>
            <person name="Ruckert C."/>
        </authorList>
    </citation>
    <scope>NUCLEOTIDE SEQUENCE [LARGE SCALE GENOMIC DNA]</scope>
    <source>
        <strain evidence="4">ATCC 51144 / DSM 44229 / JCM 9112 / NBRC 15066 / NRRL 15764</strain>
    </source>
</reference>
<dbReference type="Proteomes" id="UP000006281">
    <property type="component" value="Chromosome"/>
</dbReference>
<protein>
    <recommendedName>
        <fullName evidence="2">DUF218 domain-containing protein</fullName>
    </recommendedName>
</protein>
<keyword evidence="1" id="KW-1133">Transmembrane helix</keyword>
<dbReference type="OrthoDB" id="9782395at2"/>
<dbReference type="AlphaFoldDB" id="K0JX83"/>
<accession>K0JX83</accession>
<dbReference type="InterPro" id="IPR051599">
    <property type="entry name" value="Cell_Envelope_Assoc"/>
</dbReference>
<sequence>MVGCSAGITRSSQPRPPVWNHRGVTFLGRIRRLVQRTLIGALVVGFLVVGGTAFRVWQVAREDDRTHADMAVVLGAAQYNGVPSEVLEARLEHARRLYEQGVVNYIATTGGRQPGDNFTEGQAGRIWLESNGVPTDRILEIGEGTDTLGSIQALAQKARAKSLKTAVIVSDPWHSLRARTMAEDEGLEAWASPTRSGPNVQTRETQFFYIRRETGALLYYHLMKAPVDAFDGIVL</sequence>
<feature type="domain" description="DUF218" evidence="2">
    <location>
        <begin position="69"/>
        <end position="210"/>
    </location>
</feature>
<dbReference type="PANTHER" id="PTHR30336">
    <property type="entry name" value="INNER MEMBRANE PROTEIN, PROBABLE PERMEASE"/>
    <property type="match status" value="1"/>
</dbReference>
<dbReference type="KEGG" id="sesp:BN6_15190"/>
<keyword evidence="1" id="KW-0812">Transmembrane</keyword>
<dbReference type="GO" id="GO:0005886">
    <property type="term" value="C:plasma membrane"/>
    <property type="evidence" value="ECO:0007669"/>
    <property type="project" value="TreeGrafter"/>
</dbReference>
<feature type="transmembrane region" description="Helical" evidence="1">
    <location>
        <begin position="38"/>
        <end position="57"/>
    </location>
</feature>
<dbReference type="CDD" id="cd06259">
    <property type="entry name" value="YdcF-like"/>
    <property type="match status" value="1"/>
</dbReference>